<dbReference type="SMART" id="SM00564">
    <property type="entry name" value="PQQ"/>
    <property type="match status" value="4"/>
</dbReference>
<protein>
    <recommendedName>
        <fullName evidence="4">Pyrrolo-quinoline quinone repeat domain-containing protein</fullName>
    </recommendedName>
</protein>
<dbReference type="AlphaFoldDB" id="A0A381U3B0"/>
<dbReference type="GO" id="GO:0016020">
    <property type="term" value="C:membrane"/>
    <property type="evidence" value="ECO:0007669"/>
    <property type="project" value="InterPro"/>
</dbReference>
<keyword evidence="3" id="KW-0560">Oxidoreductase</keyword>
<sequence>MPGTLNRLLGTVTCWCVLTVSTVPLAAQYGATNGEWRSYGGDNGGTKYSPLDQIDASNFAELRIAWRWDSADAALDLEALREQRRGVSIRGLQATPLMVNGVLYLSTAMYQVAAIDAGTGETLWVHDPEVYRGGEPTHGYGSRGVAYWTDGDDERIFWGTSEGYLHAVNARTGDPVLDFGDNGRVDLTEGIPRATRGESNYQGRNLLGVKSPPVVIRDVVVTPTIISDFVVRKEAPPGWLKGIDARTGDTRWIFRTVPEGDDFGADTWLNESWRYSGNVNVWPPMSADDETGYVFLPTGTPTSDYYGGHRPGDNLFAESLVAVDGETGQRMWHFQAVHHGVWDYDFPAAPSLVDITVDGRRIKAIAQVSKQAFTYVFDRVTGEPVWPIEERPVETDTDLEGEVLSPTQPFPTKPPPFDYQGVTIDDLIDFTPEIRAMAVDAVRNFRLGPLFTPPMLSVEGGLQGTIQRPQIGGAATWSGSAVDPDTGLLYVPSSNRFSVLKYYTPDPAEGGNLRFTQSDFGSGAQPGLPQGLPLFKPPYSRITAINLNAGEHAWMQPNGDGDRLRNHPMLRDLDLPPLGGEGRAGPVVTKTLLVSALSAGGSDGGPRLVARNKSTGAVVGSIDLPAGAIGTPMTYLHEGTQYIALTVGGEVPGLVALRVP</sequence>
<accession>A0A381U3B0</accession>
<gene>
    <name evidence="5" type="ORF">METZ01_LOCUS75580</name>
</gene>
<dbReference type="InterPro" id="IPR002372">
    <property type="entry name" value="PQQ_rpt_dom"/>
</dbReference>
<dbReference type="CDD" id="cd10280">
    <property type="entry name" value="PQQ_mGDH"/>
    <property type="match status" value="1"/>
</dbReference>
<evidence type="ECO:0000259" key="4">
    <source>
        <dbReference type="Pfam" id="PF01011"/>
    </source>
</evidence>
<comment type="similarity">
    <text evidence="2">Belongs to the bacterial PQQ dehydrogenase family.</text>
</comment>
<evidence type="ECO:0000256" key="1">
    <source>
        <dbReference type="ARBA" id="ARBA00001931"/>
    </source>
</evidence>
<dbReference type="Pfam" id="PF01011">
    <property type="entry name" value="PQQ"/>
    <property type="match status" value="1"/>
</dbReference>
<dbReference type="GO" id="GO:0016614">
    <property type="term" value="F:oxidoreductase activity, acting on CH-OH group of donors"/>
    <property type="evidence" value="ECO:0007669"/>
    <property type="project" value="InterPro"/>
</dbReference>
<dbReference type="Gene3D" id="2.140.10.10">
    <property type="entry name" value="Quinoprotein alcohol dehydrogenase-like superfamily"/>
    <property type="match status" value="2"/>
</dbReference>
<evidence type="ECO:0000313" key="5">
    <source>
        <dbReference type="EMBL" id="SVA22726.1"/>
    </source>
</evidence>
<evidence type="ECO:0000256" key="2">
    <source>
        <dbReference type="ARBA" id="ARBA00008156"/>
    </source>
</evidence>
<dbReference type="InterPro" id="IPR018391">
    <property type="entry name" value="PQQ_b-propeller_rpt"/>
</dbReference>
<dbReference type="EMBL" id="UINC01005658">
    <property type="protein sequence ID" value="SVA22726.1"/>
    <property type="molecule type" value="Genomic_DNA"/>
</dbReference>
<reference evidence="5" key="1">
    <citation type="submission" date="2018-05" db="EMBL/GenBank/DDBJ databases">
        <authorList>
            <person name="Lanie J.A."/>
            <person name="Ng W.-L."/>
            <person name="Kazmierczak K.M."/>
            <person name="Andrzejewski T.M."/>
            <person name="Davidsen T.M."/>
            <person name="Wayne K.J."/>
            <person name="Tettelin H."/>
            <person name="Glass J.I."/>
            <person name="Rusch D."/>
            <person name="Podicherti R."/>
            <person name="Tsui H.-C.T."/>
            <person name="Winkler M.E."/>
        </authorList>
    </citation>
    <scope>NUCLEOTIDE SEQUENCE</scope>
</reference>
<dbReference type="InterPro" id="IPR017511">
    <property type="entry name" value="PQQ_mDH"/>
</dbReference>
<dbReference type="SUPFAM" id="SSF50998">
    <property type="entry name" value="Quinoprotein alcohol dehydrogenase-like"/>
    <property type="match status" value="1"/>
</dbReference>
<proteinExistence type="inferred from homology"/>
<dbReference type="PANTHER" id="PTHR32303">
    <property type="entry name" value="QUINOPROTEIN ALCOHOL DEHYDROGENASE (CYTOCHROME C)"/>
    <property type="match status" value="1"/>
</dbReference>
<dbReference type="PANTHER" id="PTHR32303:SF4">
    <property type="entry name" value="QUINOPROTEIN GLUCOSE DEHYDROGENASE"/>
    <property type="match status" value="1"/>
</dbReference>
<feature type="domain" description="Pyrrolo-quinoline quinone repeat" evidence="4">
    <location>
        <begin position="36"/>
        <end position="643"/>
    </location>
</feature>
<evidence type="ECO:0000256" key="3">
    <source>
        <dbReference type="ARBA" id="ARBA00023002"/>
    </source>
</evidence>
<dbReference type="InterPro" id="IPR011047">
    <property type="entry name" value="Quinoprotein_ADH-like_sf"/>
</dbReference>
<dbReference type="GO" id="GO:0048038">
    <property type="term" value="F:quinone binding"/>
    <property type="evidence" value="ECO:0007669"/>
    <property type="project" value="InterPro"/>
</dbReference>
<comment type="cofactor">
    <cofactor evidence="1">
        <name>pyrroloquinoline quinone</name>
        <dbReference type="ChEBI" id="CHEBI:58442"/>
    </cofactor>
</comment>
<organism evidence="5">
    <name type="scientific">marine metagenome</name>
    <dbReference type="NCBI Taxonomy" id="408172"/>
    <lineage>
        <taxon>unclassified sequences</taxon>
        <taxon>metagenomes</taxon>
        <taxon>ecological metagenomes</taxon>
    </lineage>
</organism>
<name>A0A381U3B0_9ZZZZ</name>